<feature type="region of interest" description="Disordered" evidence="1">
    <location>
        <begin position="47"/>
        <end position="74"/>
    </location>
</feature>
<feature type="region of interest" description="Disordered" evidence="1">
    <location>
        <begin position="119"/>
        <end position="175"/>
    </location>
</feature>
<gene>
    <name evidence="2" type="ORF">H5410_036798</name>
</gene>
<sequence>MLLTSLFVEKFPNQRILKNSNVVGSDNSSLVNLGFLSSTSRFPKKKSIKSSIEFQSNSGSNPPSGDGPRSSQKSSTNSHLYCDYCNWKGHVRSTCYKLHGYPADLKGEMRTTNGLFPGDNFAGTSNGNSHLMQYPTQSTQGPNNSSHGSTPFRPTVGGFPSTTSSHAPMSNHYDP</sequence>
<keyword evidence="3" id="KW-1185">Reference proteome</keyword>
<evidence type="ECO:0000256" key="1">
    <source>
        <dbReference type="SAM" id="MobiDB-lite"/>
    </source>
</evidence>
<organism evidence="2 3">
    <name type="scientific">Solanum commersonii</name>
    <name type="common">Commerson's wild potato</name>
    <name type="synonym">Commerson's nightshade</name>
    <dbReference type="NCBI Taxonomy" id="4109"/>
    <lineage>
        <taxon>Eukaryota</taxon>
        <taxon>Viridiplantae</taxon>
        <taxon>Streptophyta</taxon>
        <taxon>Embryophyta</taxon>
        <taxon>Tracheophyta</taxon>
        <taxon>Spermatophyta</taxon>
        <taxon>Magnoliopsida</taxon>
        <taxon>eudicotyledons</taxon>
        <taxon>Gunneridae</taxon>
        <taxon>Pentapetalae</taxon>
        <taxon>asterids</taxon>
        <taxon>lamiids</taxon>
        <taxon>Solanales</taxon>
        <taxon>Solanaceae</taxon>
        <taxon>Solanoideae</taxon>
        <taxon>Solaneae</taxon>
        <taxon>Solanum</taxon>
    </lineage>
</organism>
<feature type="compositionally biased region" description="Polar residues" evidence="1">
    <location>
        <begin position="122"/>
        <end position="149"/>
    </location>
</feature>
<dbReference type="AlphaFoldDB" id="A0A9J5Y993"/>
<evidence type="ECO:0000313" key="3">
    <source>
        <dbReference type="Proteomes" id="UP000824120"/>
    </source>
</evidence>
<evidence type="ECO:0000313" key="2">
    <source>
        <dbReference type="EMBL" id="KAG5595566.1"/>
    </source>
</evidence>
<reference evidence="2 3" key="1">
    <citation type="submission" date="2020-09" db="EMBL/GenBank/DDBJ databases">
        <title>De no assembly of potato wild relative species, Solanum commersonii.</title>
        <authorList>
            <person name="Cho K."/>
        </authorList>
    </citation>
    <scope>NUCLEOTIDE SEQUENCE [LARGE SCALE GENOMIC DNA]</scope>
    <source>
        <strain evidence="2">LZ3.2</strain>
        <tissue evidence="2">Leaf</tissue>
    </source>
</reference>
<dbReference type="EMBL" id="JACXVP010000007">
    <property type="protein sequence ID" value="KAG5595566.1"/>
    <property type="molecule type" value="Genomic_DNA"/>
</dbReference>
<feature type="compositionally biased region" description="Low complexity" evidence="1">
    <location>
        <begin position="56"/>
        <end position="71"/>
    </location>
</feature>
<protein>
    <submittedName>
        <fullName evidence="2">Uncharacterized protein</fullName>
    </submittedName>
</protein>
<dbReference type="OrthoDB" id="1746033at2759"/>
<name>A0A9J5Y993_SOLCO</name>
<dbReference type="Proteomes" id="UP000824120">
    <property type="component" value="Chromosome 7"/>
</dbReference>
<accession>A0A9J5Y993</accession>
<comment type="caution">
    <text evidence="2">The sequence shown here is derived from an EMBL/GenBank/DDBJ whole genome shotgun (WGS) entry which is preliminary data.</text>
</comment>
<proteinExistence type="predicted"/>